<sequence>MLTRSSRQNPNCFLRLTRCYATAADESINHYERLGIAPNASIKEIKMQFKKLSKKFHPDLNAHLSPEEKEANSSKFVKIVQAYDILKDVKRKKQYDHELRVAGGLPMQSMHNQRRSPASEWHNKYYGEAKYYSRSRSTHDTYTASGLNTKRHHVHYGEGYDGSAQSKFSGEHKNYGDRFDVPHFDYNQHLLRNLKFEQRMITRNISDDQRNKILSQLSKLGEKLSEELITKHLMRHVHNRDSEPSSHSNHSKGRAETYQATSSFSNPNAQYMYRGPQLYEEESGSAVFKTFMVLGGAGSSLYLLYSIFH</sequence>
<proteinExistence type="predicted"/>
<protein>
    <submittedName>
        <fullName evidence="3">DnaJ-domain-containing protein</fullName>
    </submittedName>
</protein>
<dbReference type="Gene3D" id="1.10.287.110">
    <property type="entry name" value="DnaJ domain"/>
    <property type="match status" value="1"/>
</dbReference>
<dbReference type="AlphaFoldDB" id="A0A1E4SIY7"/>
<name>A0A1E4SIY7_9ASCO</name>
<evidence type="ECO:0000313" key="3">
    <source>
        <dbReference type="EMBL" id="ODV79464.1"/>
    </source>
</evidence>
<feature type="domain" description="J" evidence="2">
    <location>
        <begin position="29"/>
        <end position="99"/>
    </location>
</feature>
<reference evidence="4" key="1">
    <citation type="submission" date="2016-05" db="EMBL/GenBank/DDBJ databases">
        <title>Comparative genomics of biotechnologically important yeasts.</title>
        <authorList>
            <consortium name="DOE Joint Genome Institute"/>
            <person name="Riley R."/>
            <person name="Haridas S."/>
            <person name="Wolfe K.H."/>
            <person name="Lopes M.R."/>
            <person name="Hittinger C.T."/>
            <person name="Goker M."/>
            <person name="Salamov A."/>
            <person name="Wisecaver J."/>
            <person name="Long T.M."/>
            <person name="Aerts A.L."/>
            <person name="Barry K."/>
            <person name="Choi C."/>
            <person name="Clum A."/>
            <person name="Coughlan A.Y."/>
            <person name="Deshpande S."/>
            <person name="Douglass A.P."/>
            <person name="Hanson S.J."/>
            <person name="Klenk H.-P."/>
            <person name="Labutti K."/>
            <person name="Lapidus A."/>
            <person name="Lindquist E."/>
            <person name="Lipzen A."/>
            <person name="Meier-Kolthoff J.P."/>
            <person name="Ohm R.A."/>
            <person name="Otillar R.P."/>
            <person name="Pangilinan J."/>
            <person name="Peng Y."/>
            <person name="Rokas A."/>
            <person name="Rosa C.A."/>
            <person name="Scheuner C."/>
            <person name="Sibirny A.A."/>
            <person name="Slot J.C."/>
            <person name="Stielow J.B."/>
            <person name="Sun H."/>
            <person name="Kurtzman C.P."/>
            <person name="Blackwell M."/>
            <person name="Grigoriev I.V."/>
            <person name="Jeffries T.W."/>
        </authorList>
    </citation>
    <scope>NUCLEOTIDE SEQUENCE [LARGE SCALE GENOMIC DNA]</scope>
    <source>
        <strain evidence="4">NRRL Y-17324</strain>
    </source>
</reference>
<dbReference type="GeneID" id="30984064"/>
<dbReference type="PROSITE" id="PS50076">
    <property type="entry name" value="DNAJ_2"/>
    <property type="match status" value="1"/>
</dbReference>
<evidence type="ECO:0000313" key="4">
    <source>
        <dbReference type="Proteomes" id="UP000094285"/>
    </source>
</evidence>
<dbReference type="OrthoDB" id="10250354at2759"/>
<dbReference type="RefSeq" id="XP_020064586.1">
    <property type="nucleotide sequence ID" value="XM_020209928.1"/>
</dbReference>
<dbReference type="InterPro" id="IPR036869">
    <property type="entry name" value="J_dom_sf"/>
</dbReference>
<dbReference type="STRING" id="984487.A0A1E4SIY7"/>
<dbReference type="EMBL" id="KV453912">
    <property type="protein sequence ID" value="ODV79464.1"/>
    <property type="molecule type" value="Genomic_DNA"/>
</dbReference>
<dbReference type="InterPro" id="IPR001623">
    <property type="entry name" value="DnaJ_domain"/>
</dbReference>
<dbReference type="PRINTS" id="PR00625">
    <property type="entry name" value="JDOMAIN"/>
</dbReference>
<dbReference type="PROSITE" id="PS00636">
    <property type="entry name" value="DNAJ_1"/>
    <property type="match status" value="1"/>
</dbReference>
<dbReference type="PANTHER" id="PTHR24074">
    <property type="entry name" value="CO-CHAPERONE PROTEIN DJLA"/>
    <property type="match status" value="1"/>
</dbReference>
<keyword evidence="4" id="KW-1185">Reference proteome</keyword>
<evidence type="ECO:0000256" key="1">
    <source>
        <dbReference type="SAM" id="MobiDB-lite"/>
    </source>
</evidence>
<dbReference type="SUPFAM" id="SSF46565">
    <property type="entry name" value="Chaperone J-domain"/>
    <property type="match status" value="1"/>
</dbReference>
<dbReference type="InterPro" id="IPR050817">
    <property type="entry name" value="DjlA_DnaK_co-chaperone"/>
</dbReference>
<feature type="region of interest" description="Disordered" evidence="1">
    <location>
        <begin position="237"/>
        <end position="261"/>
    </location>
</feature>
<organism evidence="3 4">
    <name type="scientific">Suhomyces tanzawaensis NRRL Y-17324</name>
    <dbReference type="NCBI Taxonomy" id="984487"/>
    <lineage>
        <taxon>Eukaryota</taxon>
        <taxon>Fungi</taxon>
        <taxon>Dikarya</taxon>
        <taxon>Ascomycota</taxon>
        <taxon>Saccharomycotina</taxon>
        <taxon>Pichiomycetes</taxon>
        <taxon>Debaryomycetaceae</taxon>
        <taxon>Suhomyces</taxon>
    </lineage>
</organism>
<evidence type="ECO:0000259" key="2">
    <source>
        <dbReference type="PROSITE" id="PS50076"/>
    </source>
</evidence>
<accession>A0A1E4SIY7</accession>
<dbReference type="Proteomes" id="UP000094285">
    <property type="component" value="Unassembled WGS sequence"/>
</dbReference>
<gene>
    <name evidence="3" type="ORF">CANTADRAFT_51339</name>
</gene>
<dbReference type="SMART" id="SM00271">
    <property type="entry name" value="DnaJ"/>
    <property type="match status" value="1"/>
</dbReference>
<dbReference type="CDD" id="cd06257">
    <property type="entry name" value="DnaJ"/>
    <property type="match status" value="1"/>
</dbReference>
<dbReference type="InterPro" id="IPR018253">
    <property type="entry name" value="DnaJ_domain_CS"/>
</dbReference>
<dbReference type="Pfam" id="PF00226">
    <property type="entry name" value="DnaJ"/>
    <property type="match status" value="1"/>
</dbReference>